<dbReference type="SUPFAM" id="SSF51126">
    <property type="entry name" value="Pectin lyase-like"/>
    <property type="match status" value="1"/>
</dbReference>
<evidence type="ECO:0000256" key="1">
    <source>
        <dbReference type="ARBA" id="ARBA00001255"/>
    </source>
</evidence>
<dbReference type="Pfam" id="PF23763">
    <property type="entry name" value="Beta-barrel_GLAA-B_I"/>
    <property type="match status" value="1"/>
</dbReference>
<evidence type="ECO:0000259" key="9">
    <source>
        <dbReference type="Pfam" id="PF23764"/>
    </source>
</evidence>
<evidence type="ECO:0008006" key="12">
    <source>
        <dbReference type="Google" id="ProtNLM"/>
    </source>
</evidence>
<dbReference type="InterPro" id="IPR012334">
    <property type="entry name" value="Pectin_lyas_fold"/>
</dbReference>
<evidence type="ECO:0000313" key="10">
    <source>
        <dbReference type="EMBL" id="MBB5061927.1"/>
    </source>
</evidence>
<keyword evidence="5" id="KW-0378">Hydrolase</keyword>
<evidence type="ECO:0000313" key="11">
    <source>
        <dbReference type="Proteomes" id="UP000584867"/>
    </source>
</evidence>
<keyword evidence="3 7" id="KW-0732">Signal</keyword>
<proteinExistence type="predicted"/>
<dbReference type="RefSeq" id="WP_184252456.1">
    <property type="nucleotide sequence ID" value="NZ_JACHIO010000001.1"/>
</dbReference>
<accession>A0A7W7ZL54</accession>
<comment type="catalytic activity">
    <reaction evidence="1">
        <text>Hydrolysis of terminal, non-reducing alpha-D-galactose residues in alpha-D-galactosides, including galactose oligosaccharides, galactomannans and galactolipids.</text>
        <dbReference type="EC" id="3.2.1.22"/>
    </reaction>
</comment>
<dbReference type="InterPro" id="IPR011050">
    <property type="entry name" value="Pectin_lyase_fold/virulence"/>
</dbReference>
<dbReference type="InterPro" id="IPR057275">
    <property type="entry name" value="Beta-barrel_GLAA-B_I"/>
</dbReference>
<gene>
    <name evidence="10" type="ORF">HDF15_000252</name>
</gene>
<feature type="domain" description="GLAA-B beta-barrel" evidence="8">
    <location>
        <begin position="143"/>
        <end position="233"/>
    </location>
</feature>
<evidence type="ECO:0000256" key="3">
    <source>
        <dbReference type="ARBA" id="ARBA00022729"/>
    </source>
</evidence>
<dbReference type="GO" id="GO:0004557">
    <property type="term" value="F:alpha-galactosidase activity"/>
    <property type="evidence" value="ECO:0007669"/>
    <property type="project" value="UniProtKB-EC"/>
</dbReference>
<dbReference type="Pfam" id="PF23764">
    <property type="entry name" value="Beta-barrel_GLAA-B_II"/>
    <property type="match status" value="1"/>
</dbReference>
<keyword evidence="4" id="KW-0677">Repeat</keyword>
<name>A0A7W7ZL54_9BACT</name>
<comment type="catalytic activity">
    <reaction evidence="2">
        <text>Hydrolysis of terminal, non-reducing branched (1-&gt;3)-alpha-D-galactosidic residues, producing free D-galactose.</text>
        <dbReference type="EC" id="3.2.1.n1"/>
    </reaction>
</comment>
<dbReference type="Gene3D" id="2.160.20.10">
    <property type="entry name" value="Single-stranded right-handed beta-helix, Pectin lyase-like"/>
    <property type="match status" value="2"/>
</dbReference>
<evidence type="ECO:0000256" key="7">
    <source>
        <dbReference type="SAM" id="SignalP"/>
    </source>
</evidence>
<feature type="signal peptide" evidence="7">
    <location>
        <begin position="1"/>
        <end position="24"/>
    </location>
</feature>
<feature type="chain" id="PRO_5030634145" description="Alpha-1,3-galactosidase B" evidence="7">
    <location>
        <begin position="25"/>
        <end position="616"/>
    </location>
</feature>
<dbReference type="Proteomes" id="UP000584867">
    <property type="component" value="Unassembled WGS sequence"/>
</dbReference>
<dbReference type="EMBL" id="JACHIO010000001">
    <property type="protein sequence ID" value="MBB5061927.1"/>
    <property type="molecule type" value="Genomic_DNA"/>
</dbReference>
<dbReference type="InterPro" id="IPR056441">
    <property type="entry name" value="Beta-barrel_GLAA-B_II"/>
</dbReference>
<dbReference type="SMART" id="SM00710">
    <property type="entry name" value="PbH1"/>
    <property type="match status" value="5"/>
</dbReference>
<keyword evidence="6" id="KW-0326">Glycosidase</keyword>
<evidence type="ECO:0000256" key="4">
    <source>
        <dbReference type="ARBA" id="ARBA00022737"/>
    </source>
</evidence>
<evidence type="ECO:0000259" key="8">
    <source>
        <dbReference type="Pfam" id="PF23763"/>
    </source>
</evidence>
<dbReference type="InterPro" id="IPR006626">
    <property type="entry name" value="PbH1"/>
</dbReference>
<feature type="domain" description="GLAA-B beta-barrel" evidence="9">
    <location>
        <begin position="341"/>
        <end position="406"/>
    </location>
</feature>
<evidence type="ECO:0000256" key="6">
    <source>
        <dbReference type="ARBA" id="ARBA00023295"/>
    </source>
</evidence>
<comment type="caution">
    <text evidence="10">The sequence shown here is derived from an EMBL/GenBank/DDBJ whole genome shotgun (WGS) entry which is preliminary data.</text>
</comment>
<reference evidence="10 11" key="1">
    <citation type="submission" date="2020-08" db="EMBL/GenBank/DDBJ databases">
        <title>Genomic Encyclopedia of Type Strains, Phase IV (KMG-V): Genome sequencing to study the core and pangenomes of soil and plant-associated prokaryotes.</title>
        <authorList>
            <person name="Whitman W."/>
        </authorList>
    </citation>
    <scope>NUCLEOTIDE SEQUENCE [LARGE SCALE GENOMIC DNA]</scope>
    <source>
        <strain evidence="10 11">X5P3</strain>
    </source>
</reference>
<dbReference type="AlphaFoldDB" id="A0A7W7ZL54"/>
<evidence type="ECO:0000256" key="5">
    <source>
        <dbReference type="ARBA" id="ARBA00022801"/>
    </source>
</evidence>
<evidence type="ECO:0000256" key="2">
    <source>
        <dbReference type="ARBA" id="ARBA00001271"/>
    </source>
</evidence>
<protein>
    <recommendedName>
        <fullName evidence="12">Alpha-1,3-galactosidase B</fullName>
    </recommendedName>
</protein>
<organism evidence="10 11">
    <name type="scientific">Granulicella mallensis</name>
    <dbReference type="NCBI Taxonomy" id="940614"/>
    <lineage>
        <taxon>Bacteria</taxon>
        <taxon>Pseudomonadati</taxon>
        <taxon>Acidobacteriota</taxon>
        <taxon>Terriglobia</taxon>
        <taxon>Terriglobales</taxon>
        <taxon>Acidobacteriaceae</taxon>
        <taxon>Granulicella</taxon>
    </lineage>
</organism>
<sequence>MRLLTFFLLTFLALPSVAIVYAQAVDVSTFGAEPDTGKNSTSEVARAIAFAIKNHRSLVTFPRGRYDFWPEEAVKRRLFISNHDDVEERSVVMPIEHADRLTVDGGGSEFVFHDSVLPIAIAYSKFVDLRHFSIDYQTQRLIQAKVIGGSDAYVDLKIDDKESYAVKSNHIYIHAEKYEEPAKFSLVFDSLEKGLAARTGDNWSFFQSSATLLKPGVIRVMGLESQPRTGEVLVLWNGNRPNPAILIDQSAHVSVSAVTVHSAQGMGLIAQKSAEIHLDGFSVALKPNSGRYVTTIADAVHFSNCRGQLTVENGLFENMLDDGINVHGSYLRVTGHSTPNTVSLEFGHPQTFGLPFAAIGETVRFVHRQTLEPYATAKVVRVSRVDDKHLELRLDSDLPSSLEPGDGVENLNWRPRMLYRNNHIRHNRARGTLFGSEAVSTVIENNFFDYLSGPAILFSADASSWFENAPAHNVTIRHNRFLDTNMGPFGPAPIVIDLPFKAKEDSTYFSVRNIRIENNQFEEFQDSLLYATSVEGLIFRHNTVVHNQNYPPSLPLDSPVFYLNHARCIDITDNSLADGGRTAIYDSFLINAESVKGTFNPTGCGASFKPLAGEHQ</sequence>